<evidence type="ECO:0000313" key="8">
    <source>
        <dbReference type="EMBL" id="CDW35113.1"/>
    </source>
</evidence>
<feature type="coiled-coil region" evidence="7">
    <location>
        <begin position="412"/>
        <end position="439"/>
    </location>
</feature>
<dbReference type="GO" id="GO:0007094">
    <property type="term" value="P:mitotic spindle assembly checkpoint signaling"/>
    <property type="evidence" value="ECO:0007669"/>
    <property type="project" value="InterPro"/>
</dbReference>
<dbReference type="EMBL" id="HACA01017752">
    <property type="protein sequence ID" value="CDW35113.1"/>
    <property type="molecule type" value="Transcribed_RNA"/>
</dbReference>
<keyword evidence="3" id="KW-0132">Cell division</keyword>
<dbReference type="AlphaFoldDB" id="A0A0K2UA48"/>
<keyword evidence="7" id="KW-0175">Coiled coil</keyword>
<evidence type="ECO:0000256" key="6">
    <source>
        <dbReference type="ARBA" id="ARBA00023306"/>
    </source>
</evidence>
<dbReference type="PANTHER" id="PTHR23168:SF0">
    <property type="entry name" value="MITOTIC SPINDLE ASSEMBLY CHECKPOINT PROTEIN MAD1"/>
    <property type="match status" value="1"/>
</dbReference>
<dbReference type="GO" id="GO:0051301">
    <property type="term" value="P:cell division"/>
    <property type="evidence" value="ECO:0007669"/>
    <property type="project" value="UniProtKB-KW"/>
</dbReference>
<dbReference type="Pfam" id="PF05557">
    <property type="entry name" value="MAD"/>
    <property type="match status" value="1"/>
</dbReference>
<organism evidence="8">
    <name type="scientific">Lepeophtheirus salmonis</name>
    <name type="common">Salmon louse</name>
    <name type="synonym">Caligus salmonis</name>
    <dbReference type="NCBI Taxonomy" id="72036"/>
    <lineage>
        <taxon>Eukaryota</taxon>
        <taxon>Metazoa</taxon>
        <taxon>Ecdysozoa</taxon>
        <taxon>Arthropoda</taxon>
        <taxon>Crustacea</taxon>
        <taxon>Multicrustacea</taxon>
        <taxon>Hexanauplia</taxon>
        <taxon>Copepoda</taxon>
        <taxon>Siphonostomatoida</taxon>
        <taxon>Caligidae</taxon>
        <taxon>Lepeophtheirus</taxon>
    </lineage>
</organism>
<feature type="coiled-coil region" evidence="7">
    <location>
        <begin position="595"/>
        <end position="671"/>
    </location>
</feature>
<dbReference type="GO" id="GO:0051315">
    <property type="term" value="P:attachment of mitotic spindle microtubules to kinetochore"/>
    <property type="evidence" value="ECO:0007669"/>
    <property type="project" value="TreeGrafter"/>
</dbReference>
<name>A0A0K2UA48_LEPSM</name>
<keyword evidence="5" id="KW-0539">Nucleus</keyword>
<dbReference type="PANTHER" id="PTHR23168">
    <property type="entry name" value="MITOTIC SPINDLE ASSEMBLY CHECKPOINT PROTEIN MAD1 MITOTIC ARREST DEFICIENT-LIKE PROTEIN 1"/>
    <property type="match status" value="1"/>
</dbReference>
<dbReference type="GO" id="GO:0000776">
    <property type="term" value="C:kinetochore"/>
    <property type="evidence" value="ECO:0007669"/>
    <property type="project" value="TreeGrafter"/>
</dbReference>
<keyword evidence="6" id="KW-0131">Cell cycle</keyword>
<evidence type="ECO:0000256" key="7">
    <source>
        <dbReference type="SAM" id="Coils"/>
    </source>
</evidence>
<feature type="coiled-coil region" evidence="7">
    <location>
        <begin position="81"/>
        <end position="115"/>
    </location>
</feature>
<dbReference type="GO" id="GO:0072686">
    <property type="term" value="C:mitotic spindle"/>
    <property type="evidence" value="ECO:0007669"/>
    <property type="project" value="TreeGrafter"/>
</dbReference>
<keyword evidence="4" id="KW-0498">Mitosis</keyword>
<accession>A0A0K2UA48</accession>
<dbReference type="Gene3D" id="1.20.5.170">
    <property type="match status" value="1"/>
</dbReference>
<feature type="coiled-coil region" evidence="7">
    <location>
        <begin position="494"/>
        <end position="559"/>
    </location>
</feature>
<feature type="coiled-coil region" evidence="7">
    <location>
        <begin position="224"/>
        <end position="251"/>
    </location>
</feature>
<feature type="coiled-coil region" evidence="7">
    <location>
        <begin position="313"/>
        <end position="347"/>
    </location>
</feature>
<comment type="similarity">
    <text evidence="2">Belongs to the MAD1 family.</text>
</comment>
<dbReference type="OMA" id="FGFIIEF"/>
<reference evidence="8" key="1">
    <citation type="submission" date="2014-05" db="EMBL/GenBank/DDBJ databases">
        <authorList>
            <person name="Chronopoulou M."/>
        </authorList>
    </citation>
    <scope>NUCLEOTIDE SEQUENCE</scope>
    <source>
        <tissue evidence="8">Whole organism</tissue>
    </source>
</reference>
<dbReference type="SUPFAM" id="SSF75704">
    <property type="entry name" value="Mitotic arrest deficient-like 1, Mad1"/>
    <property type="match status" value="1"/>
</dbReference>
<dbReference type="OrthoDB" id="331602at2759"/>
<dbReference type="GO" id="GO:0005635">
    <property type="term" value="C:nuclear envelope"/>
    <property type="evidence" value="ECO:0007669"/>
    <property type="project" value="TreeGrafter"/>
</dbReference>
<sequence>MLSSSSADEEPTLIGRMMKDFSSKIRGVEASNDSSNNCRHKLSFSQTVLFDDENHSFSNVPEKRSRFHDPLSSSIGRKRFATERAREVSSLEEENAQLKEQLETLKLENISDKAALSKLSSAHRNAELAQKRYLLEARTEAKDYRMKFEKELEHSKNLQKEMDQTSQKENQNLHEGELNKLRKVIQQYETKISELRQESFKNKKSIETLNEQNKNAKYKFESENSSFLHRIRCLEMDKKELEENKEINQKKGILSSKLETEIEALKGGALKKDVELRHLRDELAQNKEYLIQRKAMRQKLNEYPNLVRQVECLTKENSLLVQTQENVQLLKEKISSLESELERKQKLLENNLPNQHEVHRLQKSISSWESAFKRVFMTGNNENMSDAKIGPELLNIKLADFQRTELLLRSNLGEAKTNKNIAESRIKALEQDLNKSKTERKKIDEFTTEQAKRIKKLQRKLLLVARERDSYKSLLDSYEHEVTFAGGQLEKDKIAILESIISDHKDMVTKLEEQLDNTEGTVSIDSNSEMQKSEYEGKILALKKELDSATNERDHLRYELDNRAIKGDYNPHNTRVIQFKNNPMAEASENVGSKISKLQDENQSLKVRIQLLEEGHVKDLTLLSNQKMEKEISPKEVEDLQNKVKSSELKNEKLMEAFKKTSKEFRKLTQDLTGYRINSESGDNFYKVTSIYAESPEQEQLYFQKNQKGELLLLQNNYAETLNHLIKIHLSMQDSIPAFLSGLTLDLIAKQSIESEANTSSSSTNFDAREPICID</sequence>
<evidence type="ECO:0000256" key="2">
    <source>
        <dbReference type="ARBA" id="ARBA00008029"/>
    </source>
</evidence>
<evidence type="ECO:0000256" key="3">
    <source>
        <dbReference type="ARBA" id="ARBA00022618"/>
    </source>
</evidence>
<feature type="coiled-coil region" evidence="7">
    <location>
        <begin position="148"/>
        <end position="198"/>
    </location>
</feature>
<proteinExistence type="inferred from homology"/>
<dbReference type="Gene3D" id="6.10.250.90">
    <property type="match status" value="1"/>
</dbReference>
<protein>
    <submittedName>
        <fullName evidence="8">Mitotic spindle assembly checkpoint protein MAD1like [Aplysia californica]</fullName>
    </submittedName>
</protein>
<evidence type="ECO:0000256" key="5">
    <source>
        <dbReference type="ARBA" id="ARBA00023242"/>
    </source>
</evidence>
<evidence type="ECO:0000256" key="4">
    <source>
        <dbReference type="ARBA" id="ARBA00022776"/>
    </source>
</evidence>
<evidence type="ECO:0000256" key="1">
    <source>
        <dbReference type="ARBA" id="ARBA00004123"/>
    </source>
</evidence>
<dbReference type="Gene3D" id="3.30.457.60">
    <property type="match status" value="1"/>
</dbReference>
<dbReference type="InterPro" id="IPR008672">
    <property type="entry name" value="Mad1"/>
</dbReference>
<comment type="subcellular location">
    <subcellularLocation>
        <location evidence="1">Nucleus</location>
    </subcellularLocation>
</comment>